<dbReference type="OrthoDB" id="560125at2"/>
<comment type="caution">
    <text evidence="1">The sequence shown here is derived from an EMBL/GenBank/DDBJ whole genome shotgun (WGS) entry which is preliminary data.</text>
</comment>
<name>A0A2W1JA86_9CYAN</name>
<accession>A0A2W1JA86</accession>
<protein>
    <recommendedName>
        <fullName evidence="3">DUF1816 domain-containing protein</fullName>
    </recommendedName>
</protein>
<keyword evidence="2" id="KW-1185">Reference proteome</keyword>
<evidence type="ECO:0008006" key="3">
    <source>
        <dbReference type="Google" id="ProtNLM"/>
    </source>
</evidence>
<proteinExistence type="predicted"/>
<sequence length="82" mass="9805">MFLFRSSKKDTLWWLEIETQTPKCTYYFGPFDSAKEARHHRAGYVDDLRNEQAVGLVTKIKRWQTETLTIFDEEKLTLKPHL</sequence>
<dbReference type="InterPro" id="IPR014945">
    <property type="entry name" value="DUF1816"/>
</dbReference>
<dbReference type="RefSeq" id="WP_110988576.1">
    <property type="nucleotide sequence ID" value="NZ_CAWNWM010000025.1"/>
</dbReference>
<gene>
    <name evidence="1" type="ORF">C1752_08703</name>
</gene>
<evidence type="ECO:0000313" key="2">
    <source>
        <dbReference type="Proteomes" id="UP000248857"/>
    </source>
</evidence>
<reference evidence="1 2" key="1">
    <citation type="journal article" date="2018" name="Sci. Rep.">
        <title>A novel species of the marine cyanobacterium Acaryochloris with a unique pigment content and lifestyle.</title>
        <authorList>
            <person name="Partensky F."/>
            <person name="Six C."/>
            <person name="Ratin M."/>
            <person name="Garczarek L."/>
            <person name="Vaulot D."/>
            <person name="Probert I."/>
            <person name="Calteau A."/>
            <person name="Gourvil P."/>
            <person name="Marie D."/>
            <person name="Grebert T."/>
            <person name="Bouchier C."/>
            <person name="Le Panse S."/>
            <person name="Gachenot M."/>
            <person name="Rodriguez F."/>
            <person name="Garrido J.L."/>
        </authorList>
    </citation>
    <scope>NUCLEOTIDE SEQUENCE [LARGE SCALE GENOMIC DNA]</scope>
    <source>
        <strain evidence="1 2">RCC1774</strain>
    </source>
</reference>
<dbReference type="Pfam" id="PF08846">
    <property type="entry name" value="DUF1816"/>
    <property type="match status" value="1"/>
</dbReference>
<dbReference type="Proteomes" id="UP000248857">
    <property type="component" value="Unassembled WGS sequence"/>
</dbReference>
<dbReference type="EMBL" id="PQWO01000025">
    <property type="protein sequence ID" value="PZD70928.1"/>
    <property type="molecule type" value="Genomic_DNA"/>
</dbReference>
<evidence type="ECO:0000313" key="1">
    <source>
        <dbReference type="EMBL" id="PZD70928.1"/>
    </source>
</evidence>
<organism evidence="1 2">
    <name type="scientific">Acaryochloris thomasi RCC1774</name>
    <dbReference type="NCBI Taxonomy" id="1764569"/>
    <lineage>
        <taxon>Bacteria</taxon>
        <taxon>Bacillati</taxon>
        <taxon>Cyanobacteriota</taxon>
        <taxon>Cyanophyceae</taxon>
        <taxon>Acaryochloridales</taxon>
        <taxon>Acaryochloridaceae</taxon>
        <taxon>Acaryochloris</taxon>
        <taxon>Acaryochloris thomasi</taxon>
    </lineage>
</organism>
<dbReference type="AlphaFoldDB" id="A0A2W1JA86"/>